<dbReference type="RefSeq" id="XP_022255514.1">
    <property type="nucleotide sequence ID" value="XM_022399806.1"/>
</dbReference>
<dbReference type="InterPro" id="IPR017452">
    <property type="entry name" value="GPCR_Rhodpsn_7TM"/>
</dbReference>
<evidence type="ECO:0000313" key="20">
    <source>
        <dbReference type="RefSeq" id="XP_022255515.1"/>
    </source>
</evidence>
<evidence type="ECO:0000256" key="7">
    <source>
        <dbReference type="ARBA" id="ARBA00023136"/>
    </source>
</evidence>
<dbReference type="PRINTS" id="PR00237">
    <property type="entry name" value="GPCRRHODOPSN"/>
</dbReference>
<evidence type="ECO:0000256" key="2">
    <source>
        <dbReference type="ARBA" id="ARBA00010663"/>
    </source>
</evidence>
<dbReference type="RefSeq" id="XP_022255515.1">
    <property type="nucleotide sequence ID" value="XM_022399807.1"/>
</dbReference>
<dbReference type="SUPFAM" id="SSF81321">
    <property type="entry name" value="Family A G protein-coupled receptor-like"/>
    <property type="match status" value="1"/>
</dbReference>
<feature type="transmembrane region" description="Helical" evidence="12">
    <location>
        <begin position="286"/>
        <end position="311"/>
    </location>
</feature>
<keyword evidence="7 12" id="KW-0472">Membrane</keyword>
<keyword evidence="6 10" id="KW-0297">G-protein coupled receptor</keyword>
<evidence type="ECO:0000256" key="11">
    <source>
        <dbReference type="SAM" id="MobiDB-lite"/>
    </source>
</evidence>
<dbReference type="PROSITE" id="PS50262">
    <property type="entry name" value="G_PROTEIN_RECEP_F1_2"/>
    <property type="match status" value="1"/>
</dbReference>
<evidence type="ECO:0000256" key="1">
    <source>
        <dbReference type="ARBA" id="ARBA00004651"/>
    </source>
</evidence>
<feature type="compositionally biased region" description="Low complexity" evidence="11">
    <location>
        <begin position="412"/>
        <end position="422"/>
    </location>
</feature>
<keyword evidence="4 10" id="KW-0812">Transmembrane</keyword>
<keyword evidence="5 12" id="KW-1133">Transmembrane helix</keyword>
<proteinExistence type="inferred from homology"/>
<keyword evidence="9 10" id="KW-0807">Transducer</keyword>
<feature type="domain" description="G-protein coupled receptors family 1 profile" evidence="13">
    <location>
        <begin position="73"/>
        <end position="342"/>
    </location>
</feature>
<keyword evidence="3" id="KW-1003">Cell membrane</keyword>
<feature type="transmembrane region" description="Helical" evidence="12">
    <location>
        <begin position="53"/>
        <end position="81"/>
    </location>
</feature>
<evidence type="ECO:0000256" key="6">
    <source>
        <dbReference type="ARBA" id="ARBA00023040"/>
    </source>
</evidence>
<dbReference type="PROSITE" id="PS00237">
    <property type="entry name" value="G_PROTEIN_RECEP_F1_1"/>
    <property type="match status" value="1"/>
</dbReference>
<protein>
    <submittedName>
        <fullName evidence="15 16">Probable G-protein coupled receptor No18</fullName>
    </submittedName>
</protein>
<keyword evidence="8 10" id="KW-0675">Receptor</keyword>
<comment type="subcellular location">
    <subcellularLocation>
        <location evidence="1">Cell membrane</location>
        <topology evidence="1">Multi-pass membrane protein</topology>
    </subcellularLocation>
</comment>
<dbReference type="RefSeq" id="XP_013787211.1">
    <property type="nucleotide sequence ID" value="XM_013931757.2"/>
</dbReference>
<feature type="transmembrane region" description="Helical" evidence="12">
    <location>
        <begin position="122"/>
        <end position="152"/>
    </location>
</feature>
<keyword evidence="14" id="KW-1185">Reference proteome</keyword>
<gene>
    <name evidence="15 16 17 18 19 20" type="primary">LOC106471169</name>
</gene>
<dbReference type="Gene3D" id="1.20.1070.10">
    <property type="entry name" value="Rhodopsin 7-helix transmembrane proteins"/>
    <property type="match status" value="1"/>
</dbReference>
<feature type="transmembrane region" description="Helical" evidence="12">
    <location>
        <begin position="173"/>
        <end position="197"/>
    </location>
</feature>
<accession>A0ABM1TI09</accession>
<dbReference type="RefSeq" id="XP_022255511.1">
    <property type="nucleotide sequence ID" value="XM_022399803.1"/>
</dbReference>
<evidence type="ECO:0000256" key="8">
    <source>
        <dbReference type="ARBA" id="ARBA00023170"/>
    </source>
</evidence>
<dbReference type="Pfam" id="PF00001">
    <property type="entry name" value="7tm_1"/>
    <property type="match status" value="1"/>
</dbReference>
<dbReference type="RefSeq" id="XP_022255512.1">
    <property type="nucleotide sequence ID" value="XM_022399804.1"/>
</dbReference>
<evidence type="ECO:0000313" key="17">
    <source>
        <dbReference type="RefSeq" id="XP_022255512.1"/>
    </source>
</evidence>
<evidence type="ECO:0000313" key="15">
    <source>
        <dbReference type="RefSeq" id="XP_013787211.1"/>
    </source>
</evidence>
<dbReference type="PANTHER" id="PTHR24248">
    <property type="entry name" value="ADRENERGIC RECEPTOR-RELATED G-PROTEIN COUPLED RECEPTOR"/>
    <property type="match status" value="1"/>
</dbReference>
<evidence type="ECO:0000256" key="9">
    <source>
        <dbReference type="ARBA" id="ARBA00023224"/>
    </source>
</evidence>
<dbReference type="SMART" id="SM01381">
    <property type="entry name" value="7TM_GPCR_Srsx"/>
    <property type="match status" value="1"/>
</dbReference>
<name>A0ABM1TI09_LIMPO</name>
<evidence type="ECO:0000313" key="16">
    <source>
        <dbReference type="RefSeq" id="XP_022255511.1"/>
    </source>
</evidence>
<feature type="region of interest" description="Disordered" evidence="11">
    <location>
        <begin position="390"/>
        <end position="441"/>
    </location>
</feature>
<dbReference type="InterPro" id="IPR000276">
    <property type="entry name" value="GPCR_Rhodpsn"/>
</dbReference>
<dbReference type="Proteomes" id="UP000694941">
    <property type="component" value="Unplaced"/>
</dbReference>
<feature type="transmembrane region" description="Helical" evidence="12">
    <location>
        <begin position="220"/>
        <end position="242"/>
    </location>
</feature>
<dbReference type="InterPro" id="IPR000611">
    <property type="entry name" value="NPY_rcpt"/>
</dbReference>
<dbReference type="PRINTS" id="PR01012">
    <property type="entry name" value="NRPEPTIDEYR"/>
</dbReference>
<reference evidence="15 16" key="1">
    <citation type="submission" date="2025-05" db="UniProtKB">
        <authorList>
            <consortium name="RefSeq"/>
        </authorList>
    </citation>
    <scope>IDENTIFICATION</scope>
    <source>
        <tissue evidence="15 16">Muscle</tissue>
    </source>
</reference>
<comment type="similarity">
    <text evidence="2 10">Belongs to the G-protein coupled receptor 1 family.</text>
</comment>
<organism evidence="14 20">
    <name type="scientific">Limulus polyphemus</name>
    <name type="common">Atlantic horseshoe crab</name>
    <dbReference type="NCBI Taxonomy" id="6850"/>
    <lineage>
        <taxon>Eukaryota</taxon>
        <taxon>Metazoa</taxon>
        <taxon>Ecdysozoa</taxon>
        <taxon>Arthropoda</taxon>
        <taxon>Chelicerata</taxon>
        <taxon>Merostomata</taxon>
        <taxon>Xiphosura</taxon>
        <taxon>Limulidae</taxon>
        <taxon>Limulus</taxon>
    </lineage>
</organism>
<dbReference type="RefSeq" id="XP_022255513.1">
    <property type="nucleotide sequence ID" value="XM_022399805.1"/>
</dbReference>
<evidence type="ECO:0000256" key="3">
    <source>
        <dbReference type="ARBA" id="ARBA00022475"/>
    </source>
</evidence>
<dbReference type="CDD" id="cd14967">
    <property type="entry name" value="7tmA_amine_R-like"/>
    <property type="match status" value="1"/>
</dbReference>
<sequence>MLPSFSGSIFPFLPTYDPRDRSPPGNSAGIPNFTEMSDGNNILTGDSVSVGEWAVRILGACVCIMLITMTLVGNVLVIVVVARFQRLRSVTNLLLASLASADITVALFVMPLLVLYDLERKWRFGAIACHLWISCDVMCCTASILHLCMIALDRFWAVTRPFRYQMLVSKKRILIAVLCIWICSGAISFIPIFLGWYDDSDGTSSIFQESNECSLEVNRVYAIISSMTSFYLPLPVMFYVYFRILLIAERQAREIKHLEVSLQTEDQHVKRSLRRRSRQLITDTKAIRTLGIIMGVFCVCWLPFFLMYVILAYCKQCDLSYEWRSALTWLGYLNSSFNPCIYVFLNKEFKEAFIRVLGCRYHSDSSEYTVPDDISSVNRHPQRMERVHITHAPDEENGRVSSSRHRHLDKGSPSSSRKTSISTFATDKSPSVGRERTDTNSVRRTSNIITEHETHNTLTTAKKPGEYNENIINTKEHDFSSNKPLSELHNAIITLTDVPGCNTTKTIAQPSAYKELIFVTELQDHNFIPKLKERKTLTI</sequence>
<dbReference type="PANTHER" id="PTHR24248:SF66">
    <property type="entry name" value="OCTOPAMINE RECEPTOR BETA-3R"/>
    <property type="match status" value="1"/>
</dbReference>
<evidence type="ECO:0000256" key="10">
    <source>
        <dbReference type="RuleBase" id="RU000688"/>
    </source>
</evidence>
<evidence type="ECO:0000256" key="5">
    <source>
        <dbReference type="ARBA" id="ARBA00022989"/>
    </source>
</evidence>
<evidence type="ECO:0000313" key="18">
    <source>
        <dbReference type="RefSeq" id="XP_022255513.1"/>
    </source>
</evidence>
<dbReference type="GeneID" id="106471169"/>
<feature type="transmembrane region" description="Helical" evidence="12">
    <location>
        <begin position="93"/>
        <end position="116"/>
    </location>
</feature>
<evidence type="ECO:0000313" key="19">
    <source>
        <dbReference type="RefSeq" id="XP_022255514.1"/>
    </source>
</evidence>
<evidence type="ECO:0000256" key="12">
    <source>
        <dbReference type="SAM" id="Phobius"/>
    </source>
</evidence>
<evidence type="ECO:0000256" key="4">
    <source>
        <dbReference type="ARBA" id="ARBA00022692"/>
    </source>
</evidence>
<evidence type="ECO:0000313" key="14">
    <source>
        <dbReference type="Proteomes" id="UP000694941"/>
    </source>
</evidence>
<evidence type="ECO:0000259" key="13">
    <source>
        <dbReference type="PROSITE" id="PS50262"/>
    </source>
</evidence>